<sequence>MAMATGGEEDGGRSPHLLRRCLGLLRGFEEDFKEKALA</sequence>
<protein>
    <submittedName>
        <fullName evidence="1">OSJNBa0009K15.3 protein</fullName>
    </submittedName>
</protein>
<dbReference type="AlphaFoldDB" id="Q7XLK7"/>
<organism evidence="1">
    <name type="scientific">Oryza sativa subsp. japonica</name>
    <name type="common">Rice</name>
    <dbReference type="NCBI Taxonomy" id="39947"/>
    <lineage>
        <taxon>Eukaryota</taxon>
        <taxon>Viridiplantae</taxon>
        <taxon>Streptophyta</taxon>
        <taxon>Embryophyta</taxon>
        <taxon>Tracheophyta</taxon>
        <taxon>Spermatophyta</taxon>
        <taxon>Magnoliopsida</taxon>
        <taxon>Liliopsida</taxon>
        <taxon>Poales</taxon>
        <taxon>Poaceae</taxon>
        <taxon>BOP clade</taxon>
        <taxon>Oryzoideae</taxon>
        <taxon>Oryzeae</taxon>
        <taxon>Oryzinae</taxon>
        <taxon>Oryza</taxon>
        <taxon>Oryza sativa</taxon>
    </lineage>
</organism>
<evidence type="ECO:0000313" key="1">
    <source>
        <dbReference type="EMBL" id="CAE05083.3"/>
    </source>
</evidence>
<gene>
    <name evidence="1" type="ORF">OSJNBa0009K15.3</name>
</gene>
<name>Q7XLK7_ORYSJ</name>
<accession>Q7XLK7</accession>
<proteinExistence type="predicted"/>
<reference evidence="1" key="1">
    <citation type="journal article" date="2002" name="Nature">
        <title>Sequence and analysis of rice chromosome 4.</title>
        <authorList>
            <person name="Feng Q."/>
            <person name="Zhang Y."/>
            <person name="Hao P."/>
            <person name="Wang S."/>
            <person name="Fu G."/>
            <person name="Huang Y."/>
            <person name="Li Y."/>
            <person name="Zhu J."/>
            <person name="Liu Y."/>
            <person name="Hu X."/>
            <person name="Jia P."/>
            <person name="Zhang Y."/>
            <person name="Zhao Q."/>
            <person name="Ying K."/>
            <person name="Yu S."/>
            <person name="Tang Y."/>
            <person name="Weng Q."/>
            <person name="Zhang L."/>
            <person name="Lu Y."/>
            <person name="Mu J."/>
            <person name="Lu Y."/>
            <person name="Zhang L.S."/>
            <person name="Yu Z."/>
            <person name="Fan D."/>
            <person name="Liu X."/>
            <person name="Lu T."/>
            <person name="Li C."/>
            <person name="Wu Y."/>
            <person name="Sun T."/>
            <person name="Lei H."/>
            <person name="Li T."/>
            <person name="Hu H."/>
            <person name="Guan J."/>
            <person name="Wu M."/>
            <person name="Zhang R."/>
            <person name="Zhou B."/>
            <person name="Chen Z."/>
            <person name="Chen L."/>
            <person name="Jin Z."/>
            <person name="Wang R."/>
            <person name="Yin H."/>
            <person name="Cai Z."/>
            <person name="Ren S."/>
            <person name="Lv G."/>
            <person name="Gu W."/>
            <person name="Zhu G."/>
            <person name="Tu Y."/>
            <person name="Jia J."/>
            <person name="Zhang Y."/>
            <person name="Chen J."/>
            <person name="Kang H."/>
            <person name="Chen X."/>
            <person name="Shao C."/>
            <person name="Sun Y."/>
            <person name="Hu Q."/>
            <person name="Zhang X."/>
            <person name="Zhang W."/>
            <person name="Wang L."/>
            <person name="Ding C."/>
            <person name="Sheng H."/>
            <person name="Gu J."/>
            <person name="Chen S."/>
            <person name="Ni L."/>
            <person name="Zhu F."/>
            <person name="Chen W."/>
            <person name="Lan L."/>
            <person name="Lai Y."/>
            <person name="Cheng Z."/>
            <person name="Gu M."/>
            <person name="Jiang J."/>
            <person name="Li J."/>
            <person name="Hong G."/>
            <person name="Xue Y."/>
            <person name="Han B."/>
        </authorList>
    </citation>
    <scope>NUCLEOTIDE SEQUENCE</scope>
</reference>
<dbReference type="EMBL" id="AL731585">
    <property type="protein sequence ID" value="CAE05083.3"/>
    <property type="molecule type" value="Genomic_DNA"/>
</dbReference>